<dbReference type="GO" id="GO:0043565">
    <property type="term" value="F:sequence-specific DNA binding"/>
    <property type="evidence" value="ECO:0007669"/>
    <property type="project" value="InterPro"/>
</dbReference>
<dbReference type="AlphaFoldDB" id="A0A7W4PHN2"/>
<keyword evidence="1" id="KW-0805">Transcription regulation</keyword>
<dbReference type="SUPFAM" id="SSF51215">
    <property type="entry name" value="Regulatory protein AraC"/>
    <property type="match status" value="1"/>
</dbReference>
<accession>A0A7W4PHN2</accession>
<dbReference type="PROSITE" id="PS00041">
    <property type="entry name" value="HTH_ARAC_FAMILY_1"/>
    <property type="match status" value="1"/>
</dbReference>
<dbReference type="SUPFAM" id="SSF46689">
    <property type="entry name" value="Homeodomain-like"/>
    <property type="match status" value="2"/>
</dbReference>
<dbReference type="PANTHER" id="PTHR46796">
    <property type="entry name" value="HTH-TYPE TRANSCRIPTIONAL ACTIVATOR RHAS-RELATED"/>
    <property type="match status" value="1"/>
</dbReference>
<dbReference type="PROSITE" id="PS01124">
    <property type="entry name" value="HTH_ARAC_FAMILY_2"/>
    <property type="match status" value="1"/>
</dbReference>
<dbReference type="Proteomes" id="UP000555756">
    <property type="component" value="Unassembled WGS sequence"/>
</dbReference>
<sequence>MARTYERNTTRYWFDNDLPGLSLMCADFTRQDYPPHLHDGFVIAITEAGGSIIKSRGVVDEARPSSLLVFNPDEPHAGTMGRSQHWRYRSLYLSDDAIKVVAQGLGIDDIPRFNRNIFLDPDLIQSFLSLHYCLDGNTNGLRRQELLIGTFGSLFRRHGHGGSVIDRAPRDRMLIRQVMQRMTDQFADDLSLEELSRSVGLTPFQLIGLFKRGIGLTPHAYLMQIRLEHARDYLRRGIPIAQAAVMAGFYDQSAFTTYFRRCHGITPKQFVKAIRQVES</sequence>
<reference evidence="6 7" key="1">
    <citation type="submission" date="2020-04" db="EMBL/GenBank/DDBJ databases">
        <title>Description of novel Gluconacetobacter.</title>
        <authorList>
            <person name="Sombolestani A."/>
        </authorList>
    </citation>
    <scope>NUCLEOTIDE SEQUENCE [LARGE SCALE GENOMIC DNA]</scope>
    <source>
        <strain evidence="6 7">LMG 21311</strain>
    </source>
</reference>
<dbReference type="Pfam" id="PF12833">
    <property type="entry name" value="HTH_18"/>
    <property type="match status" value="1"/>
</dbReference>
<protein>
    <submittedName>
        <fullName evidence="6">AraC family transcriptional regulator</fullName>
    </submittedName>
</protein>
<dbReference type="InterPro" id="IPR009057">
    <property type="entry name" value="Homeodomain-like_sf"/>
</dbReference>
<evidence type="ECO:0000256" key="1">
    <source>
        <dbReference type="ARBA" id="ARBA00023015"/>
    </source>
</evidence>
<dbReference type="EMBL" id="JABEQF010000014">
    <property type="protein sequence ID" value="MBB2191281.1"/>
    <property type="molecule type" value="Genomic_DNA"/>
</dbReference>
<proteinExistence type="predicted"/>
<dbReference type="Gene3D" id="1.10.10.60">
    <property type="entry name" value="Homeodomain-like"/>
    <property type="match status" value="2"/>
</dbReference>
<comment type="caution">
    <text evidence="6">The sequence shown here is derived from an EMBL/GenBank/DDBJ whole genome shotgun (WGS) entry which is preliminary data.</text>
</comment>
<dbReference type="PANTHER" id="PTHR46796:SF2">
    <property type="entry name" value="TRANSCRIPTIONAL REGULATORY PROTEIN"/>
    <property type="match status" value="1"/>
</dbReference>
<keyword evidence="3" id="KW-0010">Activator</keyword>
<evidence type="ECO:0000256" key="2">
    <source>
        <dbReference type="ARBA" id="ARBA00023125"/>
    </source>
</evidence>
<gene>
    <name evidence="6" type="ORF">HLH34_15150</name>
</gene>
<dbReference type="Pfam" id="PF02311">
    <property type="entry name" value="AraC_binding"/>
    <property type="match status" value="1"/>
</dbReference>
<dbReference type="RefSeq" id="WP_183120410.1">
    <property type="nucleotide sequence ID" value="NZ_JABEQF010000014.1"/>
</dbReference>
<dbReference type="InterPro" id="IPR018060">
    <property type="entry name" value="HTH_AraC"/>
</dbReference>
<keyword evidence="7" id="KW-1185">Reference proteome</keyword>
<feature type="domain" description="HTH araC/xylS-type" evidence="5">
    <location>
        <begin position="176"/>
        <end position="273"/>
    </location>
</feature>
<dbReference type="InterPro" id="IPR003313">
    <property type="entry name" value="AraC-bd"/>
</dbReference>
<evidence type="ECO:0000256" key="3">
    <source>
        <dbReference type="ARBA" id="ARBA00023159"/>
    </source>
</evidence>
<organism evidence="6 7">
    <name type="scientific">Gluconacetobacter azotocaptans</name>
    <dbReference type="NCBI Taxonomy" id="142834"/>
    <lineage>
        <taxon>Bacteria</taxon>
        <taxon>Pseudomonadati</taxon>
        <taxon>Pseudomonadota</taxon>
        <taxon>Alphaproteobacteria</taxon>
        <taxon>Acetobacterales</taxon>
        <taxon>Acetobacteraceae</taxon>
        <taxon>Gluconacetobacter</taxon>
    </lineage>
</organism>
<dbReference type="InterPro" id="IPR050204">
    <property type="entry name" value="AraC_XylS_family_regulators"/>
</dbReference>
<evidence type="ECO:0000313" key="7">
    <source>
        <dbReference type="Proteomes" id="UP000555756"/>
    </source>
</evidence>
<name>A0A7W4PHN2_9PROT</name>
<evidence type="ECO:0000313" key="6">
    <source>
        <dbReference type="EMBL" id="MBB2191281.1"/>
    </source>
</evidence>
<keyword evidence="4" id="KW-0804">Transcription</keyword>
<evidence type="ECO:0000259" key="5">
    <source>
        <dbReference type="PROSITE" id="PS01124"/>
    </source>
</evidence>
<dbReference type="SMART" id="SM00342">
    <property type="entry name" value="HTH_ARAC"/>
    <property type="match status" value="1"/>
</dbReference>
<evidence type="ECO:0000256" key="4">
    <source>
        <dbReference type="ARBA" id="ARBA00023163"/>
    </source>
</evidence>
<dbReference type="InterPro" id="IPR018062">
    <property type="entry name" value="HTH_AraC-typ_CS"/>
</dbReference>
<dbReference type="GO" id="GO:0003700">
    <property type="term" value="F:DNA-binding transcription factor activity"/>
    <property type="evidence" value="ECO:0007669"/>
    <property type="project" value="InterPro"/>
</dbReference>
<dbReference type="InterPro" id="IPR037923">
    <property type="entry name" value="HTH-like"/>
</dbReference>
<keyword evidence="2" id="KW-0238">DNA-binding</keyword>